<reference evidence="1 2" key="1">
    <citation type="submission" date="2017-09" db="EMBL/GenBank/DDBJ databases">
        <authorList>
            <person name="Ehlers B."/>
            <person name="Leendertz F.H."/>
        </authorList>
    </citation>
    <scope>NUCLEOTIDE SEQUENCE [LARGE SCALE GENOMIC DNA]</scope>
    <source>
        <strain evidence="1 2">DSM 45537</strain>
    </source>
</reference>
<dbReference type="SUPFAM" id="SSF56601">
    <property type="entry name" value="beta-lactamase/transpeptidase-like"/>
    <property type="match status" value="1"/>
</dbReference>
<accession>A0A285LWA8</accession>
<evidence type="ECO:0000313" key="2">
    <source>
        <dbReference type="Proteomes" id="UP000219565"/>
    </source>
</evidence>
<evidence type="ECO:0008006" key="3">
    <source>
        <dbReference type="Google" id="ProtNLM"/>
    </source>
</evidence>
<dbReference type="STRING" id="1379680.GCA_001612615_01646"/>
<organism evidence="1 2">
    <name type="scientific">Nocardia amikacinitolerans</name>
    <dbReference type="NCBI Taxonomy" id="756689"/>
    <lineage>
        <taxon>Bacteria</taxon>
        <taxon>Bacillati</taxon>
        <taxon>Actinomycetota</taxon>
        <taxon>Actinomycetes</taxon>
        <taxon>Mycobacteriales</taxon>
        <taxon>Nocardiaceae</taxon>
        <taxon>Nocardia</taxon>
    </lineage>
</organism>
<name>A0A285LWA8_9NOCA</name>
<gene>
    <name evidence="1" type="ORF">SAMN04244553_5399</name>
</gene>
<evidence type="ECO:0000313" key="1">
    <source>
        <dbReference type="EMBL" id="SNY88427.1"/>
    </source>
</evidence>
<dbReference type="EMBL" id="OBEG01000006">
    <property type="protein sequence ID" value="SNY88427.1"/>
    <property type="molecule type" value="Genomic_DNA"/>
</dbReference>
<proteinExistence type="predicted"/>
<dbReference type="InterPro" id="IPR012338">
    <property type="entry name" value="Beta-lactam/transpept-like"/>
</dbReference>
<keyword evidence="2" id="KW-1185">Reference proteome</keyword>
<dbReference type="Proteomes" id="UP000219565">
    <property type="component" value="Unassembled WGS sequence"/>
</dbReference>
<dbReference type="AlphaFoldDB" id="A0A285LWA8"/>
<dbReference type="Gene3D" id="3.40.710.10">
    <property type="entry name" value="DD-peptidase/beta-lactamase superfamily"/>
    <property type="match status" value="1"/>
</dbReference>
<sequence length="308" mass="32056">MRGAVGRLTVVKSARIASACRPVLRGAVAATMLAMVSCGLIPERAERPAAATVTAQTVGTWKAGRTVSLPDSLAADFTQLQPGLHGQVGLAIMPVGGNRITVFGDWTTGIAWSTIKVPLAIAALRHDPEGAMHDAEAAITWSDNDAADALWNSLGDGLEAAQAVQQVLDEAGDAVTGVAGPRTRLDYKAFGATEWSLTDQVRFASRLPCLPQTETVTRLMGEITPDQGWGLGTLEGAEFKGGWGPDDETGIYTVRQFGLLPSRSGLVAVALAAQADSGTFTDATALLDSLAALLGRHVDELRGGKCPA</sequence>
<protein>
    <recommendedName>
        <fullName evidence="3">Beta-lactamase class A</fullName>
    </recommendedName>
</protein>